<dbReference type="PANTHER" id="PTHR30289:SF1">
    <property type="entry name" value="PEBP (PHOSPHATIDYLETHANOLAMINE-BINDING PROTEIN) FAMILY PROTEIN"/>
    <property type="match status" value="1"/>
</dbReference>
<dbReference type="PATRIC" id="fig|1619050.3.peg.210"/>
<dbReference type="Gene3D" id="3.90.280.10">
    <property type="entry name" value="PEBP-like"/>
    <property type="match status" value="1"/>
</dbReference>
<dbReference type="STRING" id="1619050.UX20_C0008G0016"/>
<name>A0A0G1N0F7_9BACT</name>
<dbReference type="InterPro" id="IPR008914">
    <property type="entry name" value="PEBP"/>
</dbReference>
<reference evidence="2 3" key="1">
    <citation type="journal article" date="2015" name="Nature">
        <title>rRNA introns, odd ribosomes, and small enigmatic genomes across a large radiation of phyla.</title>
        <authorList>
            <person name="Brown C.T."/>
            <person name="Hug L.A."/>
            <person name="Thomas B.C."/>
            <person name="Sharon I."/>
            <person name="Castelle C.J."/>
            <person name="Singh A."/>
            <person name="Wilkins M.J."/>
            <person name="Williams K.H."/>
            <person name="Banfield J.F."/>
        </authorList>
    </citation>
    <scope>NUCLEOTIDE SEQUENCE [LARGE SCALE GENOMIC DNA]</scope>
</reference>
<protein>
    <submittedName>
        <fullName evidence="2">PEBP family protein</fullName>
    </submittedName>
</protein>
<dbReference type="AlphaFoldDB" id="A0A0G1N0F7"/>
<evidence type="ECO:0000313" key="2">
    <source>
        <dbReference type="EMBL" id="KKU13994.1"/>
    </source>
</evidence>
<feature type="region of interest" description="Disordered" evidence="1">
    <location>
        <begin position="75"/>
        <end position="101"/>
    </location>
</feature>
<comment type="caution">
    <text evidence="2">The sequence shown here is derived from an EMBL/GenBank/DDBJ whole genome shotgun (WGS) entry which is preliminary data.</text>
</comment>
<proteinExistence type="predicted"/>
<evidence type="ECO:0000313" key="3">
    <source>
        <dbReference type="Proteomes" id="UP000034911"/>
    </source>
</evidence>
<dbReference type="PANTHER" id="PTHR30289">
    <property type="entry name" value="UNCHARACTERIZED PROTEIN YBCL-RELATED"/>
    <property type="match status" value="1"/>
</dbReference>
<dbReference type="Pfam" id="PF01161">
    <property type="entry name" value="PBP"/>
    <property type="match status" value="1"/>
</dbReference>
<dbReference type="CDD" id="cd00865">
    <property type="entry name" value="PEBP_bact_arch"/>
    <property type="match status" value="1"/>
</dbReference>
<dbReference type="InterPro" id="IPR036610">
    <property type="entry name" value="PEBP-like_sf"/>
</dbReference>
<gene>
    <name evidence="2" type="ORF">UX20_C0008G0016</name>
</gene>
<dbReference type="Proteomes" id="UP000034911">
    <property type="component" value="Unassembled WGS sequence"/>
</dbReference>
<evidence type="ECO:0000256" key="1">
    <source>
        <dbReference type="SAM" id="MobiDB-lite"/>
    </source>
</evidence>
<organism evidence="2 3">
    <name type="scientific">Candidatus Magasanikbacteria bacterium GW2011_GWC2_45_8</name>
    <dbReference type="NCBI Taxonomy" id="1619050"/>
    <lineage>
        <taxon>Bacteria</taxon>
        <taxon>Candidatus Magasanikiibacteriota</taxon>
    </lineage>
</organism>
<dbReference type="SUPFAM" id="SSF49777">
    <property type="entry name" value="PEBP-like"/>
    <property type="match status" value="1"/>
</dbReference>
<dbReference type="EMBL" id="LCLH01000008">
    <property type="protein sequence ID" value="KKU13994.1"/>
    <property type="molecule type" value="Genomic_DNA"/>
</dbReference>
<accession>A0A0G1N0F7</accession>
<dbReference type="InterPro" id="IPR005247">
    <property type="entry name" value="YbhB_YbcL/LppC-like"/>
</dbReference>
<dbReference type="NCBIfam" id="TIGR00481">
    <property type="entry name" value="YbhB/YbcL family Raf kinase inhibitor-like protein"/>
    <property type="match status" value="1"/>
</dbReference>
<sequence length="154" mass="17151">MKIESLAFAHNELIPPKYTCDGESISPPLHFIDVPSQAQSLVLIMDDPDIPEAAKQSYGIEVWDHWTVFNIPPTTQEVSEGTNPAGVLGKNTRGNTTYGSPCPPDREHRYFFKLYALDTMLDLKEGATKHEVELAMQGHIIAQAGLIGKYNRKK</sequence>